<dbReference type="InterPro" id="IPR046848">
    <property type="entry name" value="E_motif"/>
</dbReference>
<dbReference type="Pfam" id="PF12854">
    <property type="entry name" value="PPR_1"/>
    <property type="match status" value="1"/>
</dbReference>
<protein>
    <recommendedName>
        <fullName evidence="6">Pentatricopeptide repeat-containing protein</fullName>
    </recommendedName>
</protein>
<dbReference type="EMBL" id="LR999452">
    <property type="protein sequence ID" value="CAE5964405.1"/>
    <property type="molecule type" value="Genomic_DNA"/>
</dbReference>
<dbReference type="Gene3D" id="1.25.40.10">
    <property type="entry name" value="Tetratricopeptide repeat domain"/>
    <property type="match status" value="6"/>
</dbReference>
<keyword evidence="1" id="KW-0677">Repeat</keyword>
<evidence type="ECO:0000256" key="1">
    <source>
        <dbReference type="ARBA" id="ARBA00022737"/>
    </source>
</evidence>
<dbReference type="FunFam" id="1.25.40.10:FF:000797">
    <property type="entry name" value="Pentatricopeptide repeat-containing protein chloroplastic"/>
    <property type="match status" value="1"/>
</dbReference>
<dbReference type="FunFam" id="1.25.40.10:FF:000679">
    <property type="entry name" value="Pentatricopeptide repeat-containing protein At5g03800"/>
    <property type="match status" value="1"/>
</dbReference>
<feature type="repeat" description="PPR" evidence="3">
    <location>
        <begin position="306"/>
        <end position="340"/>
    </location>
</feature>
<dbReference type="PANTHER" id="PTHR47926">
    <property type="entry name" value="PENTATRICOPEPTIDE REPEAT-CONTAINING PROTEIN"/>
    <property type="match status" value="1"/>
</dbReference>
<comment type="similarity">
    <text evidence="2">Belongs to the PPR family. PCMP-E subfamily.</text>
</comment>
<dbReference type="Pfam" id="PF13041">
    <property type="entry name" value="PPR_2"/>
    <property type="match status" value="2"/>
</dbReference>
<reference evidence="4" key="1">
    <citation type="submission" date="2021-01" db="EMBL/GenBank/DDBJ databases">
        <authorList>
            <person name="Bezrukov I."/>
        </authorList>
    </citation>
    <scope>NUCLEOTIDE SEQUENCE</scope>
</reference>
<dbReference type="InterPro" id="IPR046960">
    <property type="entry name" value="PPR_At4g14850-like_plant"/>
</dbReference>
<dbReference type="GO" id="GO:0005739">
    <property type="term" value="C:mitochondrion"/>
    <property type="evidence" value="ECO:0007669"/>
    <property type="project" value="UniProtKB-ARBA"/>
</dbReference>
<feature type="repeat" description="PPR" evidence="3">
    <location>
        <begin position="46"/>
        <end position="80"/>
    </location>
</feature>
<dbReference type="AlphaFoldDB" id="A0A8S1ZQL0"/>
<evidence type="ECO:0000256" key="3">
    <source>
        <dbReference type="PROSITE-ProRule" id="PRU00708"/>
    </source>
</evidence>
<dbReference type="InterPro" id="IPR011990">
    <property type="entry name" value="TPR-like_helical_dom_sf"/>
</dbReference>
<evidence type="ECO:0000313" key="4">
    <source>
        <dbReference type="EMBL" id="CAE5964405.1"/>
    </source>
</evidence>
<evidence type="ECO:0008006" key="6">
    <source>
        <dbReference type="Google" id="ProtNLM"/>
    </source>
</evidence>
<sequence>MGIARNLFDEMPERNYFSWNTMIEGYMNSGEKGTSLRFFDMMPERDGYSWNVVVSGFAKAGELSVARRLFNAMPEKDVVTMNSLLHGYILNGYAEEALRLFKELKLSADAITLTTVLKACAELEALKCGKQIHTQILVGGVECDSKMNSSLVNVYAKCGDLRMASYMLEQMGEPDDHSLSTLISGYANCGIVNESRRLFDRKSNRCVILWNSMISGYIANNMKFEALVLFNEMRNETREDSRTLAAVINACIGLGFLETGKQMHCHACKFGLVDDIVVASTLLDMYSKCGSPMEACKLFSEVESYDTILLNSMIKVYFSCGRVDDAKRVFERIENKSLISWNSMTNGFSQNGCPVETLEYFRQMHKLDLPTDEVSLSSVISACASISSLELGEQVFARATIVGLDSDQIVSSSLIDLYCKCGSVEHGRRVFDTMVKSDEVPWNSMISGYATNGHGFEAIDLFNKMSVAGIRPTQITFMVVLTACNYCGLVEEGRQLFETMKLDHGFVPDKEHFSCMVDLLARAGYVEEAIDLVEEMPFDADASMWSSVLRGCVANGYKAMGKKVAEKIIELEPDNSVAYVQLSAIFATSGDWESSALVRKLMRENNVTKNPGSSWADC</sequence>
<evidence type="ECO:0000313" key="5">
    <source>
        <dbReference type="Proteomes" id="UP000682877"/>
    </source>
</evidence>
<dbReference type="Pfam" id="PF20431">
    <property type="entry name" value="E_motif"/>
    <property type="match status" value="1"/>
</dbReference>
<feature type="repeat" description="PPR" evidence="3">
    <location>
        <begin position="15"/>
        <end position="45"/>
    </location>
</feature>
<evidence type="ECO:0000256" key="2">
    <source>
        <dbReference type="ARBA" id="ARBA00061659"/>
    </source>
</evidence>
<dbReference type="NCBIfam" id="TIGR00756">
    <property type="entry name" value="PPR"/>
    <property type="match status" value="7"/>
</dbReference>
<dbReference type="Pfam" id="PF01535">
    <property type="entry name" value="PPR"/>
    <property type="match status" value="8"/>
</dbReference>
<feature type="repeat" description="PPR" evidence="3">
    <location>
        <begin position="438"/>
        <end position="472"/>
    </location>
</feature>
<organism evidence="4 5">
    <name type="scientific">Arabidopsis arenosa</name>
    <name type="common">Sand rock-cress</name>
    <name type="synonym">Cardaminopsis arenosa</name>
    <dbReference type="NCBI Taxonomy" id="38785"/>
    <lineage>
        <taxon>Eukaryota</taxon>
        <taxon>Viridiplantae</taxon>
        <taxon>Streptophyta</taxon>
        <taxon>Embryophyta</taxon>
        <taxon>Tracheophyta</taxon>
        <taxon>Spermatophyta</taxon>
        <taxon>Magnoliopsida</taxon>
        <taxon>eudicotyledons</taxon>
        <taxon>Gunneridae</taxon>
        <taxon>Pentapetalae</taxon>
        <taxon>rosids</taxon>
        <taxon>malvids</taxon>
        <taxon>Brassicales</taxon>
        <taxon>Brassicaceae</taxon>
        <taxon>Camelineae</taxon>
        <taxon>Arabidopsis</taxon>
    </lineage>
</organism>
<dbReference type="InterPro" id="IPR002885">
    <property type="entry name" value="PPR_rpt"/>
</dbReference>
<dbReference type="PROSITE" id="PS51375">
    <property type="entry name" value="PPR"/>
    <property type="match status" value="5"/>
</dbReference>
<feature type="repeat" description="PPR" evidence="3">
    <location>
        <begin position="407"/>
        <end position="437"/>
    </location>
</feature>
<name>A0A8S1ZQL0_ARAAE</name>
<accession>A0A8S1ZQL0</accession>
<dbReference type="GO" id="GO:0003723">
    <property type="term" value="F:RNA binding"/>
    <property type="evidence" value="ECO:0007669"/>
    <property type="project" value="InterPro"/>
</dbReference>
<dbReference type="GO" id="GO:0009451">
    <property type="term" value="P:RNA modification"/>
    <property type="evidence" value="ECO:0007669"/>
    <property type="project" value="InterPro"/>
</dbReference>
<proteinExistence type="inferred from homology"/>
<dbReference type="FunFam" id="1.25.40.10:FF:000205">
    <property type="entry name" value="Pentatricopeptide repeat-containing protein, mitochondrial"/>
    <property type="match status" value="1"/>
</dbReference>
<dbReference type="PANTHER" id="PTHR47926:SF392">
    <property type="entry name" value="PENTATRICOPEPTIDE REPEAT-CONTAINING PROTEIN"/>
    <property type="match status" value="1"/>
</dbReference>
<dbReference type="Proteomes" id="UP000682877">
    <property type="component" value="Chromosome 2"/>
</dbReference>
<keyword evidence="5" id="KW-1185">Reference proteome</keyword>
<gene>
    <name evidence="4" type="ORF">AARE701A_LOCUS5632</name>
</gene>